<dbReference type="GO" id="GO:0003677">
    <property type="term" value="F:DNA binding"/>
    <property type="evidence" value="ECO:0007669"/>
    <property type="project" value="UniProtKB-KW"/>
</dbReference>
<reference evidence="9 10" key="1">
    <citation type="journal article" date="2016" name="Nat. Commun.">
        <title>Thousands of microbial genomes shed light on interconnected biogeochemical processes in an aquifer system.</title>
        <authorList>
            <person name="Anantharaman K."/>
            <person name="Brown C.T."/>
            <person name="Hug L.A."/>
            <person name="Sharon I."/>
            <person name="Castelle C.J."/>
            <person name="Probst A.J."/>
            <person name="Thomas B.C."/>
            <person name="Singh A."/>
            <person name="Wilkins M.J."/>
            <person name="Karaoz U."/>
            <person name="Brodie E.L."/>
            <person name="Williams K.H."/>
            <person name="Hubbard S.S."/>
            <person name="Banfield J.F."/>
        </authorList>
    </citation>
    <scope>NUCLEOTIDE SEQUENCE [LARGE SCALE GENOMIC DNA]</scope>
</reference>
<proteinExistence type="inferred from homology"/>
<dbReference type="NCBIfam" id="TIGR00244">
    <property type="entry name" value="transcriptional regulator NrdR"/>
    <property type="match status" value="1"/>
</dbReference>
<keyword evidence="7" id="KW-0863">Zinc-finger</keyword>
<keyword evidence="7" id="KW-0862">Zinc</keyword>
<comment type="function">
    <text evidence="7">Negatively regulates transcription of bacterial ribonucleotide reductase nrd genes and operons by binding to NrdR-boxes.</text>
</comment>
<dbReference type="GO" id="GO:0005524">
    <property type="term" value="F:ATP binding"/>
    <property type="evidence" value="ECO:0007669"/>
    <property type="project" value="UniProtKB-UniRule"/>
</dbReference>
<dbReference type="Pfam" id="PF03477">
    <property type="entry name" value="ATP-cone"/>
    <property type="match status" value="1"/>
</dbReference>
<feature type="domain" description="ATP-cone" evidence="8">
    <location>
        <begin position="49"/>
        <end position="139"/>
    </location>
</feature>
<evidence type="ECO:0000256" key="4">
    <source>
        <dbReference type="ARBA" id="ARBA00023015"/>
    </source>
</evidence>
<dbReference type="GO" id="GO:0008270">
    <property type="term" value="F:zinc ion binding"/>
    <property type="evidence" value="ECO:0007669"/>
    <property type="project" value="UniProtKB-UniRule"/>
</dbReference>
<dbReference type="Proteomes" id="UP000178367">
    <property type="component" value="Unassembled WGS sequence"/>
</dbReference>
<name>A0A1F5SIG9_9BACT</name>
<feature type="zinc finger region" evidence="7">
    <location>
        <begin position="3"/>
        <end position="34"/>
    </location>
</feature>
<evidence type="ECO:0000256" key="6">
    <source>
        <dbReference type="ARBA" id="ARBA00023163"/>
    </source>
</evidence>
<dbReference type="EMBL" id="MFGB01000016">
    <property type="protein sequence ID" value="OGF26253.1"/>
    <property type="molecule type" value="Genomic_DNA"/>
</dbReference>
<gene>
    <name evidence="7" type="primary">nrdR</name>
    <name evidence="9" type="ORF">A2227_03130</name>
</gene>
<dbReference type="InterPro" id="IPR003796">
    <property type="entry name" value="RNR_NrdR-like"/>
</dbReference>
<comment type="similarity">
    <text evidence="7">Belongs to the NrdR family.</text>
</comment>
<organism evidence="9 10">
    <name type="scientific">Candidatus Falkowbacteria bacterium RIFOXYA2_FULL_47_19</name>
    <dbReference type="NCBI Taxonomy" id="1797994"/>
    <lineage>
        <taxon>Bacteria</taxon>
        <taxon>Candidatus Falkowiibacteriota</taxon>
    </lineage>
</organism>
<dbReference type="GO" id="GO:0045892">
    <property type="term" value="P:negative regulation of DNA-templated transcription"/>
    <property type="evidence" value="ECO:0007669"/>
    <property type="project" value="UniProtKB-UniRule"/>
</dbReference>
<protein>
    <recommendedName>
        <fullName evidence="7">Transcriptional repressor NrdR</fullName>
    </recommendedName>
</protein>
<keyword evidence="5 7" id="KW-0238">DNA-binding</keyword>
<keyword evidence="1 7" id="KW-0678">Repressor</keyword>
<dbReference type="InterPro" id="IPR055173">
    <property type="entry name" value="NrdR-like_N"/>
</dbReference>
<comment type="caution">
    <text evidence="9">The sequence shown here is derived from an EMBL/GenBank/DDBJ whole genome shotgun (WGS) entry which is preliminary data.</text>
</comment>
<evidence type="ECO:0000256" key="2">
    <source>
        <dbReference type="ARBA" id="ARBA00022741"/>
    </source>
</evidence>
<dbReference type="AlphaFoldDB" id="A0A1F5SIG9"/>
<keyword evidence="2 7" id="KW-0547">Nucleotide-binding</keyword>
<dbReference type="STRING" id="1797994.A2227_03130"/>
<evidence type="ECO:0000256" key="3">
    <source>
        <dbReference type="ARBA" id="ARBA00022840"/>
    </source>
</evidence>
<keyword evidence="6 7" id="KW-0804">Transcription</keyword>
<dbReference type="Pfam" id="PF22811">
    <property type="entry name" value="Zn_ribbon_NrdR"/>
    <property type="match status" value="1"/>
</dbReference>
<dbReference type="PROSITE" id="PS51161">
    <property type="entry name" value="ATP_CONE"/>
    <property type="match status" value="1"/>
</dbReference>
<accession>A0A1F5SIG9</accession>
<evidence type="ECO:0000256" key="7">
    <source>
        <dbReference type="HAMAP-Rule" id="MF_00440"/>
    </source>
</evidence>
<dbReference type="HAMAP" id="MF_00440">
    <property type="entry name" value="NrdR"/>
    <property type="match status" value="1"/>
</dbReference>
<evidence type="ECO:0000256" key="1">
    <source>
        <dbReference type="ARBA" id="ARBA00022491"/>
    </source>
</evidence>
<dbReference type="InterPro" id="IPR005144">
    <property type="entry name" value="ATP-cone_dom"/>
</dbReference>
<evidence type="ECO:0000256" key="5">
    <source>
        <dbReference type="ARBA" id="ARBA00023125"/>
    </source>
</evidence>
<keyword evidence="3 7" id="KW-0067">ATP-binding</keyword>
<evidence type="ECO:0000313" key="9">
    <source>
        <dbReference type="EMBL" id="OGF26253.1"/>
    </source>
</evidence>
<dbReference type="PANTHER" id="PTHR30455:SF2">
    <property type="entry name" value="TRANSCRIPTIONAL REPRESSOR NRDR"/>
    <property type="match status" value="1"/>
</dbReference>
<keyword evidence="4 7" id="KW-0805">Transcription regulation</keyword>
<dbReference type="PANTHER" id="PTHR30455">
    <property type="entry name" value="TRANSCRIPTIONAL REPRESSOR NRDR"/>
    <property type="match status" value="1"/>
</dbReference>
<keyword evidence="7" id="KW-0479">Metal-binding</keyword>
<sequence length="164" mass="19307">MKCPACYYEDTKVVDSRVAADGLSIRRRRECLKCGFRFSTYEELIILDLTIIKRDGRKEPYSREKLVRGIMRSLEKRPVTDEKFKKLINSIERDLQVLRKAEITTNEVGQIILKHLKKVDQIAYIRFASVYRAFQDVEAFREELNKLLPKTKGGKKKRLPVRKN</sequence>
<evidence type="ECO:0000259" key="8">
    <source>
        <dbReference type="PROSITE" id="PS51161"/>
    </source>
</evidence>
<comment type="cofactor">
    <cofactor evidence="7">
        <name>Zn(2+)</name>
        <dbReference type="ChEBI" id="CHEBI:29105"/>
    </cofactor>
    <text evidence="7">Binds 1 zinc ion.</text>
</comment>
<evidence type="ECO:0000313" key="10">
    <source>
        <dbReference type="Proteomes" id="UP000178367"/>
    </source>
</evidence>